<protein>
    <submittedName>
        <fullName evidence="1">PD-(D/E)XK nuclease family transposase</fullName>
    </submittedName>
</protein>
<dbReference type="Pfam" id="PF12784">
    <property type="entry name" value="PDDEXK_2"/>
    <property type="match status" value="1"/>
</dbReference>
<dbReference type="PANTHER" id="PTHR41317:SF1">
    <property type="entry name" value="PD-(D_E)XK NUCLEASE FAMILY TRANSPOSASE"/>
    <property type="match status" value="1"/>
</dbReference>
<dbReference type="EMBL" id="OFSM01000023">
    <property type="protein sequence ID" value="SOY31250.1"/>
    <property type="molecule type" value="Genomic_DNA"/>
</dbReference>
<gene>
    <name evidence="1" type="ORF">AMURIS_03986</name>
</gene>
<name>A0A2K4ZLD4_9FIRM</name>
<reference evidence="1 2" key="1">
    <citation type="submission" date="2018-01" db="EMBL/GenBank/DDBJ databases">
        <authorList>
            <person name="Gaut B.S."/>
            <person name="Morton B.R."/>
            <person name="Clegg M.T."/>
            <person name="Duvall M.R."/>
        </authorList>
    </citation>
    <scope>NUCLEOTIDE SEQUENCE [LARGE SCALE GENOMIC DNA]</scope>
    <source>
        <strain evidence="1">GP69</strain>
    </source>
</reference>
<dbReference type="InterPro" id="IPR010106">
    <property type="entry name" value="RpnA"/>
</dbReference>
<dbReference type="AlphaFoldDB" id="A0A2K4ZLD4"/>
<dbReference type="OrthoDB" id="9811201at2"/>
<keyword evidence="2" id="KW-1185">Reference proteome</keyword>
<dbReference type="Proteomes" id="UP000236311">
    <property type="component" value="Unassembled WGS sequence"/>
</dbReference>
<proteinExistence type="predicted"/>
<organism evidence="1 2">
    <name type="scientific">Acetatifactor muris</name>
    <dbReference type="NCBI Taxonomy" id="879566"/>
    <lineage>
        <taxon>Bacteria</taxon>
        <taxon>Bacillati</taxon>
        <taxon>Bacillota</taxon>
        <taxon>Clostridia</taxon>
        <taxon>Lachnospirales</taxon>
        <taxon>Lachnospiraceae</taxon>
        <taxon>Acetatifactor</taxon>
    </lineage>
</organism>
<sequence length="273" mass="31875">MRKLEYTFKTDTLFKMLFVQYPELLKKLVADLLGIPLEGIGQFVIRNPEMPPENLGDKFCRLDINMTVNGQRVDLEVQVCNEGDYPERVMYYWAREFSSALLTGQGYSTLPRTIVISIIDFPLFECEEYHSFFQPLEVTRHTLLSDKMGFHFFELPKLPSDVGEDDMLLLWLSLFKAETEEELEKIKEMEVPVMSQAINAYYTITASSEFREKERLRAKARHDEAQALHNARREAKQEEKFEIARHMISDGEPIEKIVRYTGLTKESIENLKV</sequence>
<accession>A0A2K4ZLD4</accession>
<dbReference type="RefSeq" id="WP_103241252.1">
    <property type="nucleotide sequence ID" value="NZ_JANJZD010000021.1"/>
</dbReference>
<evidence type="ECO:0000313" key="1">
    <source>
        <dbReference type="EMBL" id="SOY31250.1"/>
    </source>
</evidence>
<dbReference type="NCBIfam" id="TIGR01784">
    <property type="entry name" value="T_den_put_tspse"/>
    <property type="match status" value="1"/>
</dbReference>
<evidence type="ECO:0000313" key="2">
    <source>
        <dbReference type="Proteomes" id="UP000236311"/>
    </source>
</evidence>
<dbReference type="PANTHER" id="PTHR41317">
    <property type="entry name" value="PD-(D_E)XK NUCLEASE FAMILY TRANSPOSASE"/>
    <property type="match status" value="1"/>
</dbReference>